<keyword evidence="3" id="KW-1185">Reference proteome</keyword>
<feature type="domain" description="KRAB" evidence="1">
    <location>
        <begin position="14"/>
        <end position="96"/>
    </location>
</feature>
<dbReference type="Gene3D" id="6.10.140.140">
    <property type="match status" value="1"/>
</dbReference>
<dbReference type="SUPFAM" id="SSF109640">
    <property type="entry name" value="KRAB domain (Kruppel-associated box)"/>
    <property type="match status" value="1"/>
</dbReference>
<dbReference type="Ensembl" id="ENSACDT00005017056.1">
    <property type="protein sequence ID" value="ENSACDP00005014180.1"/>
    <property type="gene ID" value="ENSACDG00005010404.1"/>
</dbReference>
<dbReference type="AlphaFoldDB" id="A0A8B9E3T2"/>
<proteinExistence type="predicted"/>
<sequence>AAAAVESVGSAVPLTFDDISVYFNEQEWETLDSWQKDLYKAVMRGNYETLISLGKAQGVFLWVNFFFCVGWAASFQSHQWSGAVGLDTHSSQNLPWAARPTPFPSFLLVRAICSK</sequence>
<organism evidence="2 3">
    <name type="scientific">Anser cygnoides</name>
    <name type="common">Swan goose</name>
    <dbReference type="NCBI Taxonomy" id="8845"/>
    <lineage>
        <taxon>Eukaryota</taxon>
        <taxon>Metazoa</taxon>
        <taxon>Chordata</taxon>
        <taxon>Craniata</taxon>
        <taxon>Vertebrata</taxon>
        <taxon>Euteleostomi</taxon>
        <taxon>Archelosauria</taxon>
        <taxon>Archosauria</taxon>
        <taxon>Dinosauria</taxon>
        <taxon>Saurischia</taxon>
        <taxon>Theropoda</taxon>
        <taxon>Coelurosauria</taxon>
        <taxon>Aves</taxon>
        <taxon>Neognathae</taxon>
        <taxon>Galloanserae</taxon>
        <taxon>Anseriformes</taxon>
        <taxon>Anatidae</taxon>
        <taxon>Anserinae</taxon>
        <taxon>Anser</taxon>
    </lineage>
</organism>
<dbReference type="Pfam" id="PF01352">
    <property type="entry name" value="KRAB"/>
    <property type="match status" value="1"/>
</dbReference>
<dbReference type="InterPro" id="IPR050169">
    <property type="entry name" value="Krueppel_C2H2_ZnF"/>
</dbReference>
<dbReference type="SMART" id="SM00349">
    <property type="entry name" value="KRAB"/>
    <property type="match status" value="1"/>
</dbReference>
<dbReference type="CDD" id="cd07765">
    <property type="entry name" value="KRAB_A-box"/>
    <property type="match status" value="1"/>
</dbReference>
<protein>
    <recommendedName>
        <fullName evidence="1">KRAB domain-containing protein</fullName>
    </recommendedName>
</protein>
<reference evidence="2" key="1">
    <citation type="submission" date="2025-08" db="UniProtKB">
        <authorList>
            <consortium name="Ensembl"/>
        </authorList>
    </citation>
    <scope>IDENTIFICATION</scope>
</reference>
<evidence type="ECO:0000313" key="2">
    <source>
        <dbReference type="Ensembl" id="ENSACDP00005014180.1"/>
    </source>
</evidence>
<evidence type="ECO:0000313" key="3">
    <source>
        <dbReference type="Proteomes" id="UP000694521"/>
    </source>
</evidence>
<reference evidence="2" key="2">
    <citation type="submission" date="2025-09" db="UniProtKB">
        <authorList>
            <consortium name="Ensembl"/>
        </authorList>
    </citation>
    <scope>IDENTIFICATION</scope>
</reference>
<accession>A0A8B9E3T2</accession>
<dbReference type="PANTHER" id="PTHR23232">
    <property type="entry name" value="KRAB DOMAIN C2H2 ZINC FINGER"/>
    <property type="match status" value="1"/>
</dbReference>
<dbReference type="InterPro" id="IPR001909">
    <property type="entry name" value="KRAB"/>
</dbReference>
<dbReference type="Proteomes" id="UP000694521">
    <property type="component" value="Unplaced"/>
</dbReference>
<evidence type="ECO:0000259" key="1">
    <source>
        <dbReference type="PROSITE" id="PS50805"/>
    </source>
</evidence>
<dbReference type="InterPro" id="IPR036051">
    <property type="entry name" value="KRAB_dom_sf"/>
</dbReference>
<name>A0A8B9E3T2_ANSCY</name>
<dbReference type="PROSITE" id="PS50805">
    <property type="entry name" value="KRAB"/>
    <property type="match status" value="1"/>
</dbReference>
<dbReference type="PANTHER" id="PTHR23232:SF118">
    <property type="entry name" value="ZINC FINGER PROTEIN 746"/>
    <property type="match status" value="1"/>
</dbReference>
<dbReference type="GO" id="GO:0006355">
    <property type="term" value="P:regulation of DNA-templated transcription"/>
    <property type="evidence" value="ECO:0007669"/>
    <property type="project" value="InterPro"/>
</dbReference>